<dbReference type="PIRSF" id="PIRSF011396">
    <property type="entry name" value="Trp_halogenase"/>
    <property type="match status" value="1"/>
</dbReference>
<gene>
    <name evidence="3" type="ORF">E4L96_10370</name>
</gene>
<feature type="binding site" evidence="2">
    <location>
        <position position="192"/>
    </location>
    <ligand>
        <name>FAD</name>
        <dbReference type="ChEBI" id="CHEBI:57692"/>
    </ligand>
</feature>
<feature type="binding site" evidence="2">
    <location>
        <position position="348"/>
    </location>
    <ligand>
        <name>FAD</name>
        <dbReference type="ChEBI" id="CHEBI:57692"/>
    </ligand>
</feature>
<dbReference type="Gene3D" id="3.50.50.60">
    <property type="entry name" value="FAD/NAD(P)-binding domain"/>
    <property type="match status" value="1"/>
</dbReference>
<keyword evidence="2" id="KW-0547">Nucleotide-binding</keyword>
<comment type="caution">
    <text evidence="3">The sequence shown here is derived from an EMBL/GenBank/DDBJ whole genome shotgun (WGS) entry which is preliminary data.</text>
</comment>
<name>A0A4Y9SFZ3_9BURK</name>
<dbReference type="InterPro" id="IPR050816">
    <property type="entry name" value="Flavin-dep_Halogenase_NPB"/>
</dbReference>
<evidence type="ECO:0000313" key="3">
    <source>
        <dbReference type="EMBL" id="TFW20368.1"/>
    </source>
</evidence>
<protein>
    <submittedName>
        <fullName evidence="3">Tryptophan 7-halogenase</fullName>
    </submittedName>
</protein>
<dbReference type="GO" id="GO:0004497">
    <property type="term" value="F:monooxygenase activity"/>
    <property type="evidence" value="ECO:0007669"/>
    <property type="project" value="InterPro"/>
</dbReference>
<dbReference type="InterPro" id="IPR036188">
    <property type="entry name" value="FAD/NAD-bd_sf"/>
</dbReference>
<dbReference type="InterPro" id="IPR006905">
    <property type="entry name" value="Flavin_halogenase"/>
</dbReference>
<feature type="binding site" evidence="2">
    <location>
        <position position="357"/>
    </location>
    <ligand>
        <name>L-tryptophan</name>
        <dbReference type="ChEBI" id="CHEBI:57912"/>
    </ligand>
</feature>
<evidence type="ECO:0000313" key="4">
    <source>
        <dbReference type="Proteomes" id="UP000298438"/>
    </source>
</evidence>
<evidence type="ECO:0000256" key="1">
    <source>
        <dbReference type="PIRSR" id="PIRSR011396-1"/>
    </source>
</evidence>
<dbReference type="InterPro" id="IPR033856">
    <property type="entry name" value="Trp_halogen"/>
</dbReference>
<dbReference type="OrthoDB" id="8868802at2"/>
<sequence>MVDRSDQTIRHIVIVGGGSAGWLTAGVLAADHRAAAPDGLRITLIESPDVPPIGVGEGTWPSMRDTLRRIGVSESAFFRSCDAAFKQGSLFRGWRDGSAQDYYFHPFSLPQGFGDAPLAERWLQRFTDTPFADLASHQPHLCAQGRAPKQMATPEFASVANYGYHLDAGKFGLFLRQHCVERLGVRWVPDHVVGIEAHDNGDVRAVRTREHGAIEADLFVDCTGMQSLLLGKHYEVPFVSQKQVLFNDSALAVQVPYAHEDAPIASQTTSTAQGSGWIWDIGLPARRGIGHVYSSAHTTDDKAEHELRAYVHASGGPAPDDQPRPRKLTFQPGYRERFWHRNVVAIGLSSGFIEPLEASALAMVELSAAMLSDNMPATRADMDIVARRFNDAFRYRWERVIDFLKLHYVLSDRTDSAYWQDNRAEASVPERVRELLALWRHRPPSRLDFHRLDEVFPAASYQYVLYGMGFRTAPTTHAAWRDAETADEHFRQAAALTTRMLGALPGNRDLINHICRHGLTRI</sequence>
<dbReference type="SUPFAM" id="SSF51905">
    <property type="entry name" value="FAD/NAD(P)-binding domain"/>
    <property type="match status" value="1"/>
</dbReference>
<dbReference type="EMBL" id="SPVF01000132">
    <property type="protein sequence ID" value="TFW20368.1"/>
    <property type="molecule type" value="Genomic_DNA"/>
</dbReference>
<dbReference type="Pfam" id="PF04820">
    <property type="entry name" value="Trp_halogenase"/>
    <property type="match status" value="1"/>
</dbReference>
<dbReference type="RefSeq" id="WP_135207145.1">
    <property type="nucleotide sequence ID" value="NZ_SPVF01000132.1"/>
</dbReference>
<dbReference type="GO" id="GO:0000166">
    <property type="term" value="F:nucleotide binding"/>
    <property type="evidence" value="ECO:0007669"/>
    <property type="project" value="UniProtKB-KW"/>
</dbReference>
<feature type="binding site" evidence="2">
    <location>
        <position position="86"/>
    </location>
    <ligand>
        <name>7-chloro-L-tryptophan</name>
        <dbReference type="ChEBI" id="CHEBI:58713"/>
    </ligand>
</feature>
<keyword evidence="2" id="KW-0285">Flavoprotein</keyword>
<dbReference type="PANTHER" id="PTHR43747:SF4">
    <property type="entry name" value="FLAVIN-DEPENDENT TRYPTOPHAN HALOGENASE"/>
    <property type="match status" value="1"/>
</dbReference>
<accession>A0A4Y9SFZ3</accession>
<feature type="binding site" evidence="2">
    <location>
        <begin position="17"/>
        <end position="20"/>
    </location>
    <ligand>
        <name>FAD</name>
        <dbReference type="ChEBI" id="CHEBI:57692"/>
    </ligand>
</feature>
<proteinExistence type="predicted"/>
<evidence type="ECO:0000256" key="2">
    <source>
        <dbReference type="PIRSR" id="PIRSR011396-2"/>
    </source>
</evidence>
<feature type="active site" evidence="1">
    <location>
        <position position="86"/>
    </location>
</feature>
<keyword evidence="2" id="KW-0274">FAD</keyword>
<reference evidence="3 4" key="1">
    <citation type="submission" date="2019-03" db="EMBL/GenBank/DDBJ databases">
        <title>Draft Genome Sequence of Massilia arenosa sp. nov., a Novel Massilia Species Isolated from a Sandy-loam Maize Soil.</title>
        <authorList>
            <person name="Raths R."/>
            <person name="Peta V."/>
            <person name="Bucking H."/>
        </authorList>
    </citation>
    <scope>NUCLEOTIDE SEQUENCE [LARGE SCALE GENOMIC DNA]</scope>
    <source>
        <strain evidence="3 4">MC02</strain>
    </source>
</reference>
<dbReference type="AlphaFoldDB" id="A0A4Y9SFZ3"/>
<keyword evidence="4" id="KW-1185">Reference proteome</keyword>
<organism evidence="3 4">
    <name type="scientific">Zemynaea arenosa</name>
    <dbReference type="NCBI Taxonomy" id="2561931"/>
    <lineage>
        <taxon>Bacteria</taxon>
        <taxon>Pseudomonadati</taxon>
        <taxon>Pseudomonadota</taxon>
        <taxon>Betaproteobacteria</taxon>
        <taxon>Burkholderiales</taxon>
        <taxon>Oxalobacteraceae</taxon>
        <taxon>Telluria group</taxon>
        <taxon>Zemynaea</taxon>
    </lineage>
</organism>
<dbReference type="Proteomes" id="UP000298438">
    <property type="component" value="Unassembled WGS sequence"/>
</dbReference>
<dbReference type="PANTHER" id="PTHR43747">
    <property type="entry name" value="FAD-BINDING PROTEIN"/>
    <property type="match status" value="1"/>
</dbReference>